<protein>
    <submittedName>
        <fullName evidence="9">Cation diffusion facilitator family transporter</fullName>
    </submittedName>
</protein>
<dbReference type="InterPro" id="IPR050291">
    <property type="entry name" value="CDF_Transporter"/>
</dbReference>
<dbReference type="InterPro" id="IPR002524">
    <property type="entry name" value="Cation_efflux"/>
</dbReference>
<evidence type="ECO:0000313" key="9">
    <source>
        <dbReference type="EMBL" id="NMI01430.1"/>
    </source>
</evidence>
<feature type="transmembrane region" description="Helical" evidence="7">
    <location>
        <begin position="81"/>
        <end position="102"/>
    </location>
</feature>
<name>A0ABX1SKC7_9PSEU</name>
<keyword evidence="5 7" id="KW-1133">Transmembrane helix</keyword>
<evidence type="ECO:0000256" key="3">
    <source>
        <dbReference type="ARBA" id="ARBA00022448"/>
    </source>
</evidence>
<comment type="subcellular location">
    <subcellularLocation>
        <location evidence="1">Membrane</location>
        <topology evidence="1">Multi-pass membrane protein</topology>
    </subcellularLocation>
</comment>
<dbReference type="PANTHER" id="PTHR43840">
    <property type="entry name" value="MITOCHONDRIAL METAL TRANSPORTER 1-RELATED"/>
    <property type="match status" value="1"/>
</dbReference>
<keyword evidence="6 7" id="KW-0472">Membrane</keyword>
<organism evidence="9 10">
    <name type="scientific">Pseudonocardia acidicola</name>
    <dbReference type="NCBI Taxonomy" id="2724939"/>
    <lineage>
        <taxon>Bacteria</taxon>
        <taxon>Bacillati</taxon>
        <taxon>Actinomycetota</taxon>
        <taxon>Actinomycetes</taxon>
        <taxon>Pseudonocardiales</taxon>
        <taxon>Pseudonocardiaceae</taxon>
        <taxon>Pseudonocardia</taxon>
    </lineage>
</organism>
<accession>A0ABX1SKC7</accession>
<comment type="caution">
    <text evidence="9">The sequence shown here is derived from an EMBL/GenBank/DDBJ whole genome shotgun (WGS) entry which is preliminary data.</text>
</comment>
<dbReference type="NCBIfam" id="TIGR01297">
    <property type="entry name" value="CDF"/>
    <property type="match status" value="1"/>
</dbReference>
<proteinExistence type="inferred from homology"/>
<dbReference type="InterPro" id="IPR058533">
    <property type="entry name" value="Cation_efflux_TM"/>
</dbReference>
<evidence type="ECO:0000256" key="2">
    <source>
        <dbReference type="ARBA" id="ARBA00008114"/>
    </source>
</evidence>
<evidence type="ECO:0000259" key="8">
    <source>
        <dbReference type="Pfam" id="PF01545"/>
    </source>
</evidence>
<sequence>MEWSARFPDARALLVSVWVSAGFAVVSLAWGLVIGSQLIVFDGLYSFAGVGLSLLAVLALRTARKGPDERYPWGREVWEPLTIVIKAVALGGLCIYALIGAIGELLRGGREVAAGWAVLYAILATGAGLVVSLYLRRRGGQGSDLVRAEAAEWMGDTLLSLGVLAGFALALVLERIGHSDAARYVDPGMVALISAAFLRVPARLLVSGLREVLTMSPEPAISEQLRSRVRDVECRYRFAESFLRTSKVGSRLDIEIDFVVDTASKAQNVREFDAVRQDLHDLLQPLGYEKSMIVSFTADRRWAL</sequence>
<dbReference type="EMBL" id="JAAXLA010000084">
    <property type="protein sequence ID" value="NMI01430.1"/>
    <property type="molecule type" value="Genomic_DNA"/>
</dbReference>
<dbReference type="RefSeq" id="WP_169384887.1">
    <property type="nucleotide sequence ID" value="NZ_JAAXLA010000084.1"/>
</dbReference>
<comment type="similarity">
    <text evidence="2">Belongs to the cation diffusion facilitator (CDF) transporter (TC 2.A.4) family.</text>
</comment>
<dbReference type="InterPro" id="IPR027469">
    <property type="entry name" value="Cation_efflux_TMD_sf"/>
</dbReference>
<keyword evidence="4 7" id="KW-0812">Transmembrane</keyword>
<feature type="transmembrane region" description="Helical" evidence="7">
    <location>
        <begin position="114"/>
        <end position="135"/>
    </location>
</feature>
<evidence type="ECO:0000313" key="10">
    <source>
        <dbReference type="Proteomes" id="UP000820669"/>
    </source>
</evidence>
<reference evidence="9 10" key="1">
    <citation type="submission" date="2020-04" db="EMBL/GenBank/DDBJ databases">
        <authorList>
            <person name="Klaysubun C."/>
            <person name="Duangmal K."/>
            <person name="Lipun K."/>
        </authorList>
    </citation>
    <scope>NUCLEOTIDE SEQUENCE [LARGE SCALE GENOMIC DNA]</scope>
    <source>
        <strain evidence="9 10">K10HN5</strain>
    </source>
</reference>
<feature type="transmembrane region" description="Helical" evidence="7">
    <location>
        <begin position="12"/>
        <end position="33"/>
    </location>
</feature>
<dbReference type="PANTHER" id="PTHR43840:SF15">
    <property type="entry name" value="MITOCHONDRIAL METAL TRANSPORTER 1-RELATED"/>
    <property type="match status" value="1"/>
</dbReference>
<keyword evidence="3" id="KW-0813">Transport</keyword>
<evidence type="ECO:0000256" key="5">
    <source>
        <dbReference type="ARBA" id="ARBA00022989"/>
    </source>
</evidence>
<evidence type="ECO:0000256" key="6">
    <source>
        <dbReference type="ARBA" id="ARBA00023136"/>
    </source>
</evidence>
<evidence type="ECO:0000256" key="1">
    <source>
        <dbReference type="ARBA" id="ARBA00004141"/>
    </source>
</evidence>
<evidence type="ECO:0000256" key="7">
    <source>
        <dbReference type="SAM" id="Phobius"/>
    </source>
</evidence>
<gene>
    <name evidence="9" type="ORF">HF526_29660</name>
</gene>
<keyword evidence="10" id="KW-1185">Reference proteome</keyword>
<dbReference type="Gene3D" id="1.20.1510.10">
    <property type="entry name" value="Cation efflux protein transmembrane domain"/>
    <property type="match status" value="1"/>
</dbReference>
<dbReference type="Proteomes" id="UP000820669">
    <property type="component" value="Unassembled WGS sequence"/>
</dbReference>
<evidence type="ECO:0000256" key="4">
    <source>
        <dbReference type="ARBA" id="ARBA00022692"/>
    </source>
</evidence>
<dbReference type="SUPFAM" id="SSF161111">
    <property type="entry name" value="Cation efflux protein transmembrane domain-like"/>
    <property type="match status" value="1"/>
</dbReference>
<feature type="domain" description="Cation efflux protein transmembrane" evidence="8">
    <location>
        <begin position="13"/>
        <end position="211"/>
    </location>
</feature>
<dbReference type="Pfam" id="PF01545">
    <property type="entry name" value="Cation_efflux"/>
    <property type="match status" value="1"/>
</dbReference>
<feature type="transmembrane region" description="Helical" evidence="7">
    <location>
        <begin position="39"/>
        <end position="60"/>
    </location>
</feature>